<dbReference type="PANTHER" id="PTHR21310">
    <property type="entry name" value="AMINOGLYCOSIDE PHOSPHOTRANSFERASE-RELATED-RELATED"/>
    <property type="match status" value="1"/>
</dbReference>
<dbReference type="InterPro" id="IPR002575">
    <property type="entry name" value="Aminoglycoside_PTrfase"/>
</dbReference>
<feature type="domain" description="Aminoglycoside phosphotransferase" evidence="1">
    <location>
        <begin position="36"/>
        <end position="245"/>
    </location>
</feature>
<dbReference type="InterPro" id="IPR051678">
    <property type="entry name" value="AGP_Transferase"/>
</dbReference>
<evidence type="ECO:0000259" key="1">
    <source>
        <dbReference type="Pfam" id="PF01636"/>
    </source>
</evidence>
<evidence type="ECO:0000313" key="2">
    <source>
        <dbReference type="EMBL" id="MFD2839372.1"/>
    </source>
</evidence>
<organism evidence="2 3">
    <name type="scientific">Populibacterium corticicola</name>
    <dbReference type="NCBI Taxonomy" id="1812826"/>
    <lineage>
        <taxon>Bacteria</taxon>
        <taxon>Bacillati</taxon>
        <taxon>Actinomycetota</taxon>
        <taxon>Actinomycetes</taxon>
        <taxon>Micrococcales</taxon>
        <taxon>Jonesiaceae</taxon>
        <taxon>Populibacterium</taxon>
    </lineage>
</organism>
<dbReference type="SUPFAM" id="SSF56112">
    <property type="entry name" value="Protein kinase-like (PK-like)"/>
    <property type="match status" value="1"/>
</dbReference>
<dbReference type="PANTHER" id="PTHR21310:SF42">
    <property type="entry name" value="BIFUNCTIONAL AAC_APH"/>
    <property type="match status" value="1"/>
</dbReference>
<sequence>MPRTFLISHSDLPEISAAIAEQFPDLPREYSVEGFGWDNLMVRVGTDHVARLPRRPEAISAIEFELAWLEQAAQSLTVPVPHIVGKGSPFSDYSVPWTINTWTAGIRGLSVPPEQRRSSAAELGRQLALLHRPAPRDAPEKPHRGGTLAQRTYLTQPQIERLPGQYSAVVPVWEQGLATRPYGGTPLWLHGDIHPGNYLLQDDHTLAGIIDFGDVCQGDPAFDLATAWVSFDAAGREDFFGAYFESCREETRLDQDLVPRAKGWAASAYVIAVLSSDLSTPDFVDMAQWTMGQLLHEP</sequence>
<dbReference type="Gene3D" id="3.90.1200.10">
    <property type="match status" value="1"/>
</dbReference>
<evidence type="ECO:0000313" key="3">
    <source>
        <dbReference type="Proteomes" id="UP001597391"/>
    </source>
</evidence>
<dbReference type="Gene3D" id="3.30.200.20">
    <property type="entry name" value="Phosphorylase Kinase, domain 1"/>
    <property type="match status" value="1"/>
</dbReference>
<dbReference type="InterPro" id="IPR011009">
    <property type="entry name" value="Kinase-like_dom_sf"/>
</dbReference>
<comment type="caution">
    <text evidence="2">The sequence shown here is derived from an EMBL/GenBank/DDBJ whole genome shotgun (WGS) entry which is preliminary data.</text>
</comment>
<reference evidence="3" key="1">
    <citation type="journal article" date="2019" name="Int. J. Syst. Evol. Microbiol.">
        <title>The Global Catalogue of Microorganisms (GCM) 10K type strain sequencing project: providing services to taxonomists for standard genome sequencing and annotation.</title>
        <authorList>
            <consortium name="The Broad Institute Genomics Platform"/>
            <consortium name="The Broad Institute Genome Sequencing Center for Infectious Disease"/>
            <person name="Wu L."/>
            <person name="Ma J."/>
        </authorList>
    </citation>
    <scope>NUCLEOTIDE SEQUENCE [LARGE SCALE GENOMIC DNA]</scope>
    <source>
        <strain evidence="3">KCTC 33576</strain>
    </source>
</reference>
<accession>A0ABW5XC03</accession>
<dbReference type="Proteomes" id="UP001597391">
    <property type="component" value="Unassembled WGS sequence"/>
</dbReference>
<dbReference type="EMBL" id="JBHUOP010000001">
    <property type="protein sequence ID" value="MFD2839372.1"/>
    <property type="molecule type" value="Genomic_DNA"/>
</dbReference>
<name>A0ABW5XC03_9MICO</name>
<proteinExistence type="predicted"/>
<dbReference type="Pfam" id="PF01636">
    <property type="entry name" value="APH"/>
    <property type="match status" value="1"/>
</dbReference>
<protein>
    <submittedName>
        <fullName evidence="2">Phosphotransferase</fullName>
    </submittedName>
</protein>
<dbReference type="RefSeq" id="WP_377464834.1">
    <property type="nucleotide sequence ID" value="NZ_JBHUOP010000001.1"/>
</dbReference>
<keyword evidence="3" id="KW-1185">Reference proteome</keyword>
<gene>
    <name evidence="2" type="ORF">ACFSYH_02140</name>
</gene>